<evidence type="ECO:0000256" key="1">
    <source>
        <dbReference type="ARBA" id="ARBA00023002"/>
    </source>
</evidence>
<dbReference type="Pfam" id="PF13806">
    <property type="entry name" value="Rieske_2"/>
    <property type="match status" value="1"/>
</dbReference>
<sequence>MNVFAVASNTLPAMRWQPLCRRADLVAFSGVVAWLETSAAQVALFYLPGHTPELYALDHFDPFSNACVIGRGIVGDLNGAPVIASPLYKQHFRLSDGQCLEDERVQLRTWPVRFENDHVLIEA</sequence>
<dbReference type="PROSITE" id="PS51300">
    <property type="entry name" value="NIRD"/>
    <property type="match status" value="1"/>
</dbReference>
<dbReference type="NCBIfam" id="TIGR02378">
    <property type="entry name" value="nirD_assim_sml"/>
    <property type="match status" value="1"/>
</dbReference>
<proteinExistence type="predicted"/>
<keyword evidence="1" id="KW-0560">Oxidoreductase</keyword>
<organism evidence="4 5">
    <name type="scientific">Vreelandella malpeensis</name>
    <dbReference type="NCBI Taxonomy" id="1172368"/>
    <lineage>
        <taxon>Bacteria</taxon>
        <taxon>Pseudomonadati</taxon>
        <taxon>Pseudomonadota</taxon>
        <taxon>Gammaproteobacteria</taxon>
        <taxon>Oceanospirillales</taxon>
        <taxon>Halomonadaceae</taxon>
        <taxon>Vreelandella</taxon>
    </lineage>
</organism>
<keyword evidence="2" id="KW-0534">Nitrate assimilation</keyword>
<evidence type="ECO:0000256" key="2">
    <source>
        <dbReference type="ARBA" id="ARBA00023063"/>
    </source>
</evidence>
<name>A0ABS8DNH1_9GAMM</name>
<feature type="domain" description="Rieske-like [2Fe-2S]" evidence="3">
    <location>
        <begin position="15"/>
        <end position="121"/>
    </location>
</feature>
<dbReference type="InterPro" id="IPR036922">
    <property type="entry name" value="Rieske_2Fe-2S_sf"/>
</dbReference>
<dbReference type="Proteomes" id="UP001319882">
    <property type="component" value="Unassembled WGS sequence"/>
</dbReference>
<reference evidence="4 5" key="1">
    <citation type="journal article" date="2021" name="Sci. Rep.">
        <title>Genome analysis of a halophilic bacterium Halomonas malpeensis YU-PRIM-29(T) reveals its exopolysaccharide and pigment producing capabilities.</title>
        <authorList>
            <person name="Athmika"/>
            <person name="Ghate S.D."/>
            <person name="Arun A.B."/>
            <person name="Rao S.S."/>
            <person name="Kumar S.T.A."/>
            <person name="Kandiyil M.K."/>
            <person name="Saptami K."/>
            <person name="Rekha P.D."/>
        </authorList>
    </citation>
    <scope>NUCLEOTIDE SEQUENCE [LARGE SCALE GENOMIC DNA]</scope>
    <source>
        <strain evidence="5">prim 29</strain>
    </source>
</reference>
<evidence type="ECO:0000259" key="3">
    <source>
        <dbReference type="Pfam" id="PF13806"/>
    </source>
</evidence>
<dbReference type="Gene3D" id="2.102.10.10">
    <property type="entry name" value="Rieske [2Fe-2S] iron-sulphur domain"/>
    <property type="match status" value="1"/>
</dbReference>
<evidence type="ECO:0000313" key="4">
    <source>
        <dbReference type="EMBL" id="MCB8887827.1"/>
    </source>
</evidence>
<gene>
    <name evidence="4" type="primary">nirD</name>
    <name evidence="4" type="ORF">GEV37_01610</name>
</gene>
<dbReference type="EMBL" id="WHVL01000001">
    <property type="protein sequence ID" value="MCB8887827.1"/>
    <property type="molecule type" value="Genomic_DNA"/>
</dbReference>
<dbReference type="PANTHER" id="PTHR40562">
    <property type="match status" value="1"/>
</dbReference>
<comment type="caution">
    <text evidence="4">The sequence shown here is derived from an EMBL/GenBank/DDBJ whole genome shotgun (WGS) entry which is preliminary data.</text>
</comment>
<dbReference type="SUPFAM" id="SSF50022">
    <property type="entry name" value="ISP domain"/>
    <property type="match status" value="1"/>
</dbReference>
<dbReference type="PANTHER" id="PTHR40562:SF1">
    <property type="entry name" value="NITRITE REDUCTASE (NADH) SMALL SUBUNIT"/>
    <property type="match status" value="1"/>
</dbReference>
<keyword evidence="5" id="KW-1185">Reference proteome</keyword>
<protein>
    <submittedName>
        <fullName evidence="4">Nitrite reductase small subunit NirD</fullName>
    </submittedName>
</protein>
<dbReference type="InterPro" id="IPR012748">
    <property type="entry name" value="Rieske-like_NirD"/>
</dbReference>
<evidence type="ECO:0000313" key="5">
    <source>
        <dbReference type="Proteomes" id="UP001319882"/>
    </source>
</evidence>
<dbReference type="CDD" id="cd03529">
    <property type="entry name" value="Rieske_NirD"/>
    <property type="match status" value="1"/>
</dbReference>
<dbReference type="RefSeq" id="WP_227388424.1">
    <property type="nucleotide sequence ID" value="NZ_JBHSCJ010000003.1"/>
</dbReference>
<accession>A0ABS8DNH1</accession>
<dbReference type="InterPro" id="IPR017881">
    <property type="entry name" value="NirD"/>
</dbReference>